<gene>
    <name evidence="1" type="ORF">D5086_007839</name>
</gene>
<organism evidence="1 2">
    <name type="scientific">Populus alba</name>
    <name type="common">White poplar</name>
    <dbReference type="NCBI Taxonomy" id="43335"/>
    <lineage>
        <taxon>Eukaryota</taxon>
        <taxon>Viridiplantae</taxon>
        <taxon>Streptophyta</taxon>
        <taxon>Embryophyta</taxon>
        <taxon>Tracheophyta</taxon>
        <taxon>Spermatophyta</taxon>
        <taxon>Magnoliopsida</taxon>
        <taxon>eudicotyledons</taxon>
        <taxon>Gunneridae</taxon>
        <taxon>Pentapetalae</taxon>
        <taxon>rosids</taxon>
        <taxon>fabids</taxon>
        <taxon>Malpighiales</taxon>
        <taxon>Salicaceae</taxon>
        <taxon>Saliceae</taxon>
        <taxon>Populus</taxon>
    </lineage>
</organism>
<sequence>MRAEELVAVTVSHPPGQAYDEKASSTPTKHAEPPREEIFGDVRVNSDGILRRVLFARSREIVCGHGRFHQSIPRISLNWCKTQLYFAVLVKRNTCNNLSRNVQFCSCSSRVKYQVAAKTIISG</sequence>
<reference evidence="1 2" key="1">
    <citation type="journal article" date="2024" name="Plant Biotechnol. J.">
        <title>Genome and CRISPR/Cas9 system of a widespread forest tree (Populus alba) in the world.</title>
        <authorList>
            <person name="Liu Y.J."/>
            <person name="Jiang P.F."/>
            <person name="Han X.M."/>
            <person name="Li X.Y."/>
            <person name="Wang H.M."/>
            <person name="Wang Y.J."/>
            <person name="Wang X.X."/>
            <person name="Zeng Q.Y."/>
        </authorList>
    </citation>
    <scope>NUCLEOTIDE SEQUENCE [LARGE SCALE GENOMIC DNA]</scope>
    <source>
        <strain evidence="2">cv. PAL-ZL1</strain>
    </source>
</reference>
<evidence type="ECO:0000313" key="2">
    <source>
        <dbReference type="Proteomes" id="UP000309997"/>
    </source>
</evidence>
<evidence type="ECO:0000313" key="1">
    <source>
        <dbReference type="EMBL" id="KAL3596202.1"/>
    </source>
</evidence>
<dbReference type="Proteomes" id="UP000309997">
    <property type="component" value="Unassembled WGS sequence"/>
</dbReference>
<comment type="caution">
    <text evidence="1">The sequence shown here is derived from an EMBL/GenBank/DDBJ whole genome shotgun (WGS) entry which is preliminary data.</text>
</comment>
<protein>
    <submittedName>
        <fullName evidence="1">Uncharacterized protein</fullName>
    </submittedName>
</protein>
<accession>A0ACC4CFG1</accession>
<keyword evidence="2" id="KW-1185">Reference proteome</keyword>
<dbReference type="EMBL" id="RCHU02000004">
    <property type="protein sequence ID" value="KAL3596202.1"/>
    <property type="molecule type" value="Genomic_DNA"/>
</dbReference>
<name>A0ACC4CFG1_POPAL</name>
<proteinExistence type="predicted"/>